<keyword evidence="3" id="KW-0805">Transcription regulation</keyword>
<organism evidence="9 10">
    <name type="scientific">Talaromyces amestolkiae</name>
    <dbReference type="NCBI Taxonomy" id="1196081"/>
    <lineage>
        <taxon>Eukaryota</taxon>
        <taxon>Fungi</taxon>
        <taxon>Dikarya</taxon>
        <taxon>Ascomycota</taxon>
        <taxon>Pezizomycotina</taxon>
        <taxon>Eurotiomycetes</taxon>
        <taxon>Eurotiomycetidae</taxon>
        <taxon>Eurotiales</taxon>
        <taxon>Trichocomaceae</taxon>
        <taxon>Talaromyces</taxon>
        <taxon>Talaromyces sect. Talaromyces</taxon>
    </lineage>
</organism>
<evidence type="ECO:0000256" key="7">
    <source>
        <dbReference type="SAM" id="MobiDB-lite"/>
    </source>
</evidence>
<gene>
    <name evidence="9" type="ORF">BHQ10_008662</name>
</gene>
<evidence type="ECO:0000256" key="6">
    <source>
        <dbReference type="ARBA" id="ARBA00023242"/>
    </source>
</evidence>
<keyword evidence="5" id="KW-0804">Transcription</keyword>
<sequence length="452" mass="51221">MWTRVSMLQPLSRNSLVNGAFAHDTQPRMESGAMVEPCRTPVSLADKTEKSSKPSKSNVKATHLKGEETLTIFYGYSYPLNFYQQFAELRSYIAQVKTQNPAINSLRDEIYSPANDGHRQRPSAHEVATASTLAQLVPMKSVADTLVQTYLDRFEVLHRVLDKSAFIAEYNCHWTSPLCTPSSFLVQLLLVSATAAIFHSEIYTDVEGQQPIRDQVMCWIGAAESWLHLPTNQPPQSWNILATHCLLLIAKRANYIQENSLWMSTGAVIRWAMAAGYHREAPSTARISHYQREMRRRLWATIVELDLQAAVERGMPPNIGVEDFHLKSPLNIDDKSLQELRDSDNDLPEEMPNDVLTDTFFQSQLCSSLTVRLEIFFGQKLEEEVQSIPERNDAGNDPRQQQKAISVPREPDLQEDTNSMLSNGTTGFFDSILSDDFDFFKDSNAYTFLQAF</sequence>
<dbReference type="GO" id="GO:0006351">
    <property type="term" value="P:DNA-templated transcription"/>
    <property type="evidence" value="ECO:0007669"/>
    <property type="project" value="InterPro"/>
</dbReference>
<comment type="caution">
    <text evidence="9">The sequence shown here is derived from an EMBL/GenBank/DDBJ whole genome shotgun (WGS) entry which is preliminary data.</text>
</comment>
<name>A0A364LA01_TALAM</name>
<evidence type="ECO:0000259" key="8">
    <source>
        <dbReference type="SMART" id="SM00906"/>
    </source>
</evidence>
<evidence type="ECO:0000256" key="2">
    <source>
        <dbReference type="ARBA" id="ARBA00022833"/>
    </source>
</evidence>
<keyword evidence="1" id="KW-0479">Metal-binding</keyword>
<dbReference type="GO" id="GO:0005634">
    <property type="term" value="C:nucleus"/>
    <property type="evidence" value="ECO:0007669"/>
    <property type="project" value="TreeGrafter"/>
</dbReference>
<feature type="region of interest" description="Disordered" evidence="7">
    <location>
        <begin position="388"/>
        <end position="421"/>
    </location>
</feature>
<dbReference type="GeneID" id="63797876"/>
<dbReference type="PANTHER" id="PTHR31944">
    <property type="entry name" value="HEME-RESPONSIVE ZINC FINGER TRANSCRIPTION FACTOR HAP1"/>
    <property type="match status" value="1"/>
</dbReference>
<dbReference type="STRING" id="1196081.A0A364LA01"/>
<evidence type="ECO:0000313" key="10">
    <source>
        <dbReference type="Proteomes" id="UP000249363"/>
    </source>
</evidence>
<keyword evidence="2" id="KW-0862">Zinc</keyword>
<dbReference type="CDD" id="cd12148">
    <property type="entry name" value="fungal_TF_MHR"/>
    <property type="match status" value="1"/>
</dbReference>
<dbReference type="InterPro" id="IPR007219">
    <property type="entry name" value="XnlR_reg_dom"/>
</dbReference>
<dbReference type="AlphaFoldDB" id="A0A364LA01"/>
<dbReference type="SMART" id="SM00906">
    <property type="entry name" value="Fungal_trans"/>
    <property type="match status" value="1"/>
</dbReference>
<dbReference type="GO" id="GO:0001228">
    <property type="term" value="F:DNA-binding transcription activator activity, RNA polymerase II-specific"/>
    <property type="evidence" value="ECO:0007669"/>
    <property type="project" value="TreeGrafter"/>
</dbReference>
<protein>
    <recommendedName>
        <fullName evidence="8">Xylanolytic transcriptional activator regulatory domain-containing protein</fullName>
    </recommendedName>
</protein>
<feature type="domain" description="Xylanolytic transcriptional activator regulatory" evidence="8">
    <location>
        <begin position="261"/>
        <end position="335"/>
    </location>
</feature>
<keyword evidence="4" id="KW-0238">DNA-binding</keyword>
<dbReference type="RefSeq" id="XP_040737164.1">
    <property type="nucleotide sequence ID" value="XM_040881492.1"/>
</dbReference>
<dbReference type="Proteomes" id="UP000249363">
    <property type="component" value="Unassembled WGS sequence"/>
</dbReference>
<dbReference type="EMBL" id="MIKG01000020">
    <property type="protein sequence ID" value="RAO72650.1"/>
    <property type="molecule type" value="Genomic_DNA"/>
</dbReference>
<dbReference type="InterPro" id="IPR051430">
    <property type="entry name" value="Fungal_TF_Env_Response"/>
</dbReference>
<evidence type="ECO:0000313" key="9">
    <source>
        <dbReference type="EMBL" id="RAO72650.1"/>
    </source>
</evidence>
<dbReference type="GO" id="GO:0000978">
    <property type="term" value="F:RNA polymerase II cis-regulatory region sequence-specific DNA binding"/>
    <property type="evidence" value="ECO:0007669"/>
    <property type="project" value="TreeGrafter"/>
</dbReference>
<proteinExistence type="predicted"/>
<accession>A0A364LA01</accession>
<dbReference type="Pfam" id="PF04082">
    <property type="entry name" value="Fungal_trans"/>
    <property type="match status" value="1"/>
</dbReference>
<evidence type="ECO:0000256" key="1">
    <source>
        <dbReference type="ARBA" id="ARBA00022723"/>
    </source>
</evidence>
<keyword evidence="6" id="KW-0539">Nucleus</keyword>
<dbReference type="GO" id="GO:0008270">
    <property type="term" value="F:zinc ion binding"/>
    <property type="evidence" value="ECO:0007669"/>
    <property type="project" value="InterPro"/>
</dbReference>
<dbReference type="OrthoDB" id="4225142at2759"/>
<evidence type="ECO:0000256" key="5">
    <source>
        <dbReference type="ARBA" id="ARBA00023163"/>
    </source>
</evidence>
<dbReference type="PANTHER" id="PTHR31944:SF131">
    <property type="entry name" value="HEME-RESPONSIVE ZINC FINGER TRANSCRIPTION FACTOR HAP1"/>
    <property type="match status" value="1"/>
</dbReference>
<reference evidence="9 10" key="1">
    <citation type="journal article" date="2017" name="Biotechnol. Biofuels">
        <title>Differential beta-glucosidase expression as a function of carbon source availability in Talaromyces amestolkiae: a genomic and proteomic approach.</title>
        <authorList>
            <person name="de Eugenio L.I."/>
            <person name="Mendez-Liter J.A."/>
            <person name="Nieto-Dominguez M."/>
            <person name="Alonso L."/>
            <person name="Gil-Munoz J."/>
            <person name="Barriuso J."/>
            <person name="Prieto A."/>
            <person name="Martinez M.J."/>
        </authorList>
    </citation>
    <scope>NUCLEOTIDE SEQUENCE [LARGE SCALE GENOMIC DNA]</scope>
    <source>
        <strain evidence="9 10">CIB</strain>
    </source>
</reference>
<evidence type="ECO:0000256" key="4">
    <source>
        <dbReference type="ARBA" id="ARBA00023125"/>
    </source>
</evidence>
<evidence type="ECO:0000256" key="3">
    <source>
        <dbReference type="ARBA" id="ARBA00023015"/>
    </source>
</evidence>
<keyword evidence="10" id="KW-1185">Reference proteome</keyword>